<geneLocation type="plasmid" evidence="1 2">
    <name>pVIM-24-ZDHY414</name>
</geneLocation>
<reference evidence="1 2" key="1">
    <citation type="submission" date="2020-11" db="EMBL/GenBank/DDBJ databases">
        <title>Pseudomonas fulva producing VIM-24.</title>
        <authorList>
            <person name="Liu S."/>
        </authorList>
    </citation>
    <scope>NUCLEOTIDE SEQUENCE [LARGE SCALE GENOMIC DNA]</scope>
    <source>
        <strain evidence="1 2">ZDHY414</strain>
        <plasmid evidence="1 2">pVIM-24-ZDHY414</plasmid>
    </source>
</reference>
<name>A0A7S9Q6A6_9PSED</name>
<evidence type="ECO:0000313" key="1">
    <source>
        <dbReference type="EMBL" id="QPH52087.1"/>
    </source>
</evidence>
<protein>
    <submittedName>
        <fullName evidence="1">Uncharacterized protein</fullName>
    </submittedName>
</protein>
<accession>A0A7S9Q6A6</accession>
<evidence type="ECO:0000313" key="2">
    <source>
        <dbReference type="Proteomes" id="UP000594430"/>
    </source>
</evidence>
<dbReference type="EMBL" id="CP064948">
    <property type="protein sequence ID" value="QPH52087.1"/>
    <property type="molecule type" value="Genomic_DNA"/>
</dbReference>
<proteinExistence type="predicted"/>
<sequence>MSTEPFVLRDVDRAQEWVAACTKSCGFESDRCASILASLCGFGSWDIMVFAMGSLPSSACDEEVGSDQLQSRLQRYYEILLTEHEVLPDVAGAIVNFLSPSSGKPFLEFGETEVAQFREEMEATGQFDIEDLFAADHSLLNMEVLAPLTSEPDLDAWYEVFRYLGWDATELEEDGIIGKPSYQVSDSSLGTRAMQVYFIHGLPTPRFDGLISDNPSVALAQYACLGHYSSGLLPRSLGFLLLPARPQLLQWRGEFYCYLGKAFLDAERRWLDILISRSCKDLLGLMRLNLKVKPGQLETSGLAEQTDDFCKQIALLLSGFDPDFEDPYDWHIVAMETQDGWSIVTAVEDGQYEDEHLAPYLLGRVDRL</sequence>
<gene>
    <name evidence="1" type="ORF">IZU98_24735</name>
</gene>
<keyword evidence="1" id="KW-0614">Plasmid</keyword>
<dbReference type="RefSeq" id="WP_191088017.1">
    <property type="nucleotide sequence ID" value="NZ_CP064945.1"/>
</dbReference>
<dbReference type="AlphaFoldDB" id="A0A7S9Q6A6"/>
<organism evidence="1 2">
    <name type="scientific">Pseudomonas fulva</name>
    <dbReference type="NCBI Taxonomy" id="47880"/>
    <lineage>
        <taxon>Bacteria</taxon>
        <taxon>Pseudomonadati</taxon>
        <taxon>Pseudomonadota</taxon>
        <taxon>Gammaproteobacteria</taxon>
        <taxon>Pseudomonadales</taxon>
        <taxon>Pseudomonadaceae</taxon>
        <taxon>Pseudomonas</taxon>
    </lineage>
</organism>
<dbReference type="Proteomes" id="UP000594430">
    <property type="component" value="Plasmid pVIM-24-ZDHY414"/>
</dbReference>